<sequence>MKYINIIVLFVALFLISTGFSYPFISQKNEGNNQKTLITFNIKKEETKENINFCQKHEIVKRNKKSHSHNKTLKNDLSYGKFDHENRVFKFNKNIF</sequence>
<reference evidence="2 3" key="1">
    <citation type="submission" date="2016-08" db="EMBL/GenBank/DDBJ databases">
        <title>Genomes of anaerobic fungi encode conserved fungal cellulosomes for biomass hydrolysis.</title>
        <authorList>
            <consortium name="DOE Joint Genome Institute"/>
            <person name="Haitjema C.H."/>
            <person name="Gilmore S.P."/>
            <person name="Henske J.K."/>
            <person name="Solomon K.V."/>
            <person name="De Groot R."/>
            <person name="Kuo A."/>
            <person name="Mondo S.J."/>
            <person name="Salamov A.A."/>
            <person name="Labutti K."/>
            <person name="Zhao Z."/>
            <person name="Chiniquy J."/>
            <person name="Barry K."/>
            <person name="Brewer H.M."/>
            <person name="Purvine S.O."/>
            <person name="Wright A.T."/>
            <person name="Boxma B."/>
            <person name="Van Alen T."/>
            <person name="Hackstein J.H."/>
            <person name="Baker S.E."/>
            <person name="Grigoriev I.V."/>
            <person name="O'Malley M.A."/>
        </authorList>
    </citation>
    <scope>NUCLEOTIDE SEQUENCE [LARGE SCALE GENOMIC DNA]</scope>
    <source>
        <strain evidence="3">finn</strain>
    </source>
</reference>
<name>A0A1Y1V2S2_9FUNG</name>
<reference evidence="2 3" key="2">
    <citation type="submission" date="2016-08" db="EMBL/GenBank/DDBJ databases">
        <title>Pervasive Adenine N6-methylation of Active Genes in Fungi.</title>
        <authorList>
            <consortium name="DOE Joint Genome Institute"/>
            <person name="Mondo S.J."/>
            <person name="Dannebaum R.O."/>
            <person name="Kuo R.C."/>
            <person name="Labutti K."/>
            <person name="Haridas S."/>
            <person name="Kuo A."/>
            <person name="Salamov A."/>
            <person name="Ahrendt S.R."/>
            <person name="Lipzen A."/>
            <person name="Sullivan W."/>
            <person name="Andreopoulos W.B."/>
            <person name="Clum A."/>
            <person name="Lindquist E."/>
            <person name="Daum C."/>
            <person name="Ramamoorthy G.K."/>
            <person name="Gryganskyi A."/>
            <person name="Culley D."/>
            <person name="Magnuson J.K."/>
            <person name="James T.Y."/>
            <person name="O'Malley M.A."/>
            <person name="Stajich J.E."/>
            <person name="Spatafora J.W."/>
            <person name="Visel A."/>
            <person name="Grigoriev I.V."/>
        </authorList>
    </citation>
    <scope>NUCLEOTIDE SEQUENCE [LARGE SCALE GENOMIC DNA]</scope>
    <source>
        <strain evidence="3">finn</strain>
    </source>
</reference>
<dbReference type="EMBL" id="MCFH01000042">
    <property type="protein sequence ID" value="ORX45051.1"/>
    <property type="molecule type" value="Genomic_DNA"/>
</dbReference>
<gene>
    <name evidence="2" type="ORF">BCR36DRAFT_121069</name>
</gene>
<feature type="chain" id="PRO_5012463254" evidence="1">
    <location>
        <begin position="22"/>
        <end position="96"/>
    </location>
</feature>
<protein>
    <submittedName>
        <fullName evidence="2">Uncharacterized protein</fullName>
    </submittedName>
</protein>
<evidence type="ECO:0000313" key="2">
    <source>
        <dbReference type="EMBL" id="ORX45051.1"/>
    </source>
</evidence>
<keyword evidence="3" id="KW-1185">Reference proteome</keyword>
<proteinExistence type="predicted"/>
<organism evidence="2 3">
    <name type="scientific">Piromyces finnis</name>
    <dbReference type="NCBI Taxonomy" id="1754191"/>
    <lineage>
        <taxon>Eukaryota</taxon>
        <taxon>Fungi</taxon>
        <taxon>Fungi incertae sedis</taxon>
        <taxon>Chytridiomycota</taxon>
        <taxon>Chytridiomycota incertae sedis</taxon>
        <taxon>Neocallimastigomycetes</taxon>
        <taxon>Neocallimastigales</taxon>
        <taxon>Neocallimastigaceae</taxon>
        <taxon>Piromyces</taxon>
    </lineage>
</organism>
<evidence type="ECO:0000256" key="1">
    <source>
        <dbReference type="SAM" id="SignalP"/>
    </source>
</evidence>
<keyword evidence="1" id="KW-0732">Signal</keyword>
<comment type="caution">
    <text evidence="2">The sequence shown here is derived from an EMBL/GenBank/DDBJ whole genome shotgun (WGS) entry which is preliminary data.</text>
</comment>
<accession>A0A1Y1V2S2</accession>
<feature type="signal peptide" evidence="1">
    <location>
        <begin position="1"/>
        <end position="21"/>
    </location>
</feature>
<dbReference type="Proteomes" id="UP000193719">
    <property type="component" value="Unassembled WGS sequence"/>
</dbReference>
<evidence type="ECO:0000313" key="3">
    <source>
        <dbReference type="Proteomes" id="UP000193719"/>
    </source>
</evidence>
<dbReference type="AlphaFoldDB" id="A0A1Y1V2S2"/>